<dbReference type="InterPro" id="IPR016024">
    <property type="entry name" value="ARM-type_fold"/>
</dbReference>
<evidence type="ECO:0000256" key="2">
    <source>
        <dbReference type="ARBA" id="ARBA00022553"/>
    </source>
</evidence>
<dbReference type="InterPro" id="IPR001936">
    <property type="entry name" value="RasGAP_dom"/>
</dbReference>
<dbReference type="Proteomes" id="UP000076580">
    <property type="component" value="Chromosome 01"/>
</dbReference>
<gene>
    <name evidence="4" type="ORF">DCS_03143</name>
</gene>
<dbReference type="RefSeq" id="XP_040661350.1">
    <property type="nucleotide sequence ID" value="XM_040800467.1"/>
</dbReference>
<dbReference type="STRING" id="98403.A0A151GY11"/>
<dbReference type="Gene3D" id="2.30.29.30">
    <property type="entry name" value="Pleckstrin-homology domain (PH domain)/Phosphotyrosine-binding domain (PTB)"/>
    <property type="match status" value="1"/>
</dbReference>
<feature type="domain" description="Ras-GAP" evidence="3">
    <location>
        <begin position="1146"/>
        <end position="1339"/>
    </location>
</feature>
<dbReference type="GO" id="GO:0005096">
    <property type="term" value="F:GTPase activator activity"/>
    <property type="evidence" value="ECO:0007669"/>
    <property type="project" value="UniProtKB-KW"/>
</dbReference>
<dbReference type="GO" id="GO:0007165">
    <property type="term" value="P:signal transduction"/>
    <property type="evidence" value="ECO:0007669"/>
    <property type="project" value="UniProtKB-ARBA"/>
</dbReference>
<dbReference type="Pfam" id="PF21877">
    <property type="entry name" value="PH_NF1"/>
    <property type="match status" value="1"/>
</dbReference>
<organism evidence="4 5">
    <name type="scientific">Drechmeria coniospora</name>
    <name type="common">Nematophagous fungus</name>
    <name type="synonym">Meria coniospora</name>
    <dbReference type="NCBI Taxonomy" id="98403"/>
    <lineage>
        <taxon>Eukaryota</taxon>
        <taxon>Fungi</taxon>
        <taxon>Dikarya</taxon>
        <taxon>Ascomycota</taxon>
        <taxon>Pezizomycotina</taxon>
        <taxon>Sordariomycetes</taxon>
        <taxon>Hypocreomycetidae</taxon>
        <taxon>Hypocreales</taxon>
        <taxon>Ophiocordycipitaceae</taxon>
        <taxon>Drechmeria</taxon>
    </lineage>
</organism>
<name>A0A151GY11_DRECN</name>
<dbReference type="Gene3D" id="1.10.506.10">
    <property type="entry name" value="GTPase Activation - p120gap, domain 1"/>
    <property type="match status" value="2"/>
</dbReference>
<dbReference type="CDD" id="cd05392">
    <property type="entry name" value="RasGAP_Neurofibromin_like"/>
    <property type="match status" value="1"/>
</dbReference>
<dbReference type="EMBL" id="LAYC01000001">
    <property type="protein sequence ID" value="KYK61998.1"/>
    <property type="molecule type" value="Genomic_DNA"/>
</dbReference>
<reference evidence="4 5" key="1">
    <citation type="journal article" date="2016" name="Sci. Rep.">
        <title>Insights into Adaptations to a Near-Obligate Nematode Endoparasitic Lifestyle from the Finished Genome of Drechmeria coniospora.</title>
        <authorList>
            <person name="Zhang L."/>
            <person name="Zhou Z."/>
            <person name="Guo Q."/>
            <person name="Fokkens L."/>
            <person name="Miskei M."/>
            <person name="Pocsi I."/>
            <person name="Zhang W."/>
            <person name="Chen M."/>
            <person name="Wang L."/>
            <person name="Sun Y."/>
            <person name="Donzelli B.G."/>
            <person name="Gibson D.M."/>
            <person name="Nelson D.R."/>
            <person name="Luo J.G."/>
            <person name="Rep M."/>
            <person name="Liu H."/>
            <person name="Yang S."/>
            <person name="Wang J."/>
            <person name="Krasnoff S.B."/>
            <person name="Xu Y."/>
            <person name="Molnar I."/>
            <person name="Lin M."/>
        </authorList>
    </citation>
    <scope>NUCLEOTIDE SEQUENCE [LARGE SCALE GENOMIC DNA]</scope>
    <source>
        <strain evidence="4 5">ARSEF 6962</strain>
    </source>
</reference>
<accession>A0A151GY11</accession>
<evidence type="ECO:0000259" key="3">
    <source>
        <dbReference type="PROSITE" id="PS50018"/>
    </source>
</evidence>
<evidence type="ECO:0000313" key="5">
    <source>
        <dbReference type="Proteomes" id="UP000076580"/>
    </source>
</evidence>
<dbReference type="InterPro" id="IPR036865">
    <property type="entry name" value="CRAL-TRIO_dom_sf"/>
</dbReference>
<dbReference type="SUPFAM" id="SSF48371">
    <property type="entry name" value="ARM repeat"/>
    <property type="match status" value="1"/>
</dbReference>
<dbReference type="PROSITE" id="PS50018">
    <property type="entry name" value="RAS_GTPASE_ACTIV_2"/>
    <property type="match status" value="1"/>
</dbReference>
<proteinExistence type="predicted"/>
<dbReference type="InParanoid" id="A0A151GY11"/>
<keyword evidence="2" id="KW-0597">Phosphoprotein</keyword>
<comment type="caution">
    <text evidence="4">The sequence shown here is derived from an EMBL/GenBank/DDBJ whole genome shotgun (WGS) entry which is preliminary data.</text>
</comment>
<keyword evidence="1" id="KW-0343">GTPase activation</keyword>
<dbReference type="InterPro" id="IPR054071">
    <property type="entry name" value="PH_NF1"/>
</dbReference>
<dbReference type="Pfam" id="PF00616">
    <property type="entry name" value="RasGAP"/>
    <property type="match status" value="2"/>
</dbReference>
<protein>
    <recommendedName>
        <fullName evidence="3">Ras-GAP domain-containing protein</fullName>
    </recommendedName>
</protein>
<evidence type="ECO:0000313" key="4">
    <source>
        <dbReference type="EMBL" id="KYK61998.1"/>
    </source>
</evidence>
<dbReference type="InterPro" id="IPR039360">
    <property type="entry name" value="Ras_GTPase"/>
</dbReference>
<dbReference type="FunCoup" id="A0A151GY11">
    <property type="interactions" value="124"/>
</dbReference>
<dbReference type="Gene3D" id="3.40.525.10">
    <property type="entry name" value="CRAL-TRIO lipid binding domain"/>
    <property type="match status" value="1"/>
</dbReference>
<keyword evidence="5" id="KW-1185">Reference proteome</keyword>
<dbReference type="InterPro" id="IPR008936">
    <property type="entry name" value="Rho_GTPase_activation_prot"/>
</dbReference>
<dbReference type="GeneID" id="63715786"/>
<dbReference type="InterPro" id="IPR023152">
    <property type="entry name" value="RasGAP_CS"/>
</dbReference>
<evidence type="ECO:0000256" key="1">
    <source>
        <dbReference type="ARBA" id="ARBA00022468"/>
    </source>
</evidence>
<dbReference type="PANTHER" id="PTHR10194:SF142">
    <property type="entry name" value="NEUROFIBROMIN"/>
    <property type="match status" value="1"/>
</dbReference>
<dbReference type="PROSITE" id="PS00509">
    <property type="entry name" value="RAS_GTPASE_ACTIV_1"/>
    <property type="match status" value="1"/>
</dbReference>
<sequence>MKGDAGLIGCLVDRVATRLPRSTGTCGPELDNDDILRTTRETLVNLSKAPATFGVIADSLLALLQSFARPFASAALASHPPHVLQSELYIVALLADCFSSSCSRLTARGDAAACHNPPPPLADDVVSRLFDLLKQLLDPIPDQYVLPAQLLVEQIARRNLSLPLSDASRRQQQRVDGPASAEVAASLVPGLAELDAHIQTIVESATASNWSASFAYVKNVIYGIRNTSFPDATSDPSPSSSMAVERSALVTLRLLSFFCVDDSKLGLIIQEICPSYLHFCKPCQNTIAVVLPLLITSWIDRCPHQFVRLHTLHKKLDGAVDTLFDMTQTGVDVGKRKTVLYPLQLTLVLLLPDVFQVAGNMKEARSNSVVKKVAFLDALRKALWNGNEQAGYCLVTLLRAARHFTVETDSALVSYALDVQDEVKNAIFSMSPPSSPSVRRSFDQEMITGAFVSLVNLNLNGCVDTLIDTCIAPSAPNRFKIALVQACSYFATRSQDPCRTALLDVAVPFMRAHLQHCDRFIVSPKDEPQKDGVGEFMYAVMRFLEAFPNPLLEEMTDGDSESDFVKPLLFCAFSPDSSIRRLATDVARRILVEAQDCYPALDAERQLVARPSQGLIDVLNDVPETMASSSKLETTLLVSLCTAEIDTCQIVTSCIRYVLEEQTLRMSSTSSKTISSVLRNRNVYQELTSPAFRFTGTVAFQKRMRSLLRQMEYPTAGVLAAWETAFERWLPLAKQVSTPATDPVDDTVLSEWRNYSGFLASLGGVCASDQRAVLGEPLPGDFSSSIDRGCSVKSWESSLAHYLKLSIQLLASSKVKVREAMREVLSTEVSSVLYSSLFRALESELNLLFTAALGPSDKRQDGDITFAEQTAYLLKAMVERLESPTDLGAASSVHLGALALNFAKFIDGVSDGSAPRVKIRVCNLCEAVTKRKEHLNLRDDVRIRNQLLECIVGWIARPQSTKQEQLPGAAVRQDDGRRIQKDLDKACLKSLAHLTFRLPLQPADSQTDAGTSELKSEMFHSYFNRFLSLLNHDDKESGGAEFQQGLALAVREDVVSNSDLVITILSNLLSANIDVGLKHSLNIGYHENIEIRTAFVKVLYNILIQGTEFSRLTDAGVSEKYEELLKLLTTDLSLPVSMSFICPASEVDQLSLCLLTIFEQRGLIYDLLEALVQHEIHYSENESEILRRSSVTTKILSIYAKWKGVSYLKATLQNVVERLMITSQDLDLELDPARVGSPDELQQNAIQLQIVAKVFMDDICASSSLVPASFRKICCIISEAVSSRFPNSKYTAVGAFMFLRFICPAIVAPESAGLISTPPTKQMRRGLLLIAKIIQNLANNALFGSKEPYMFPLNAFLVQNIHLVTGFLREISVPPEHMEVETNLGLLDFGSCVVLHRFLYDHWDHLRQTLVTTGGKGFVRGPEQPARGAPAMLEPLRNLVTNLGPLPLAISWNRPHISSNIPPIYSRFQNFMLRNAFKGTESFLTSRAVYDGGESKVFSDSSSSRSVAFMYLMPLQDGLSIVCVILRHIENEIVDYDTLLFCYLKIASRLWQEPFGLFIDATCYNGRGEPPDEFFDMLDLLAPSELSLNLSRIYVYNMNSAFKRCFRRLLRVCTKNENSVFHPKNVDYHLIGTLQGLQTHFHLSQLHLPQETISVVTDTRYMFQRVTRLSKSKGKVEVVIKIGSEFVQVTTAKKHELLSGFRLNSTVNDIFRLADIDEATTPVQANDDSAFGLRVDGGRVVMFFTSPEKADLLQTIHTAKGKYGKDTRLHKPPERLVRPQDVPGTMLNLALTNLASHNPLLRLASYNLLGALCRAFDYGSANRLIYTKDLSVPMDPTRFIAHISKELAHTEPQLTLDFLTEFFVGWESFLDEQKSFSLEYMAPWISNLRTSVLAGETDGEKGREKVANLFRKLIDLAVQDQSLMSALQHHVWPPIGRDEALLEIFVDELTKTSLSYDARAETADVVTSIMASLGTMTVRGKVLSRLRKAINRSSVRPTRVLAENMIWSEICILLRFCLALSFDSGVQTQMFLPEVFHVVTMLANTGEQEVRTLVYRLLVNTVHAACSSFILDDAQFLKLRGSLESLCEPRADIFSMPFASSRDAAAASTTSQDSALNLAATENLAALLFELCSIAAPAMDVANAWRSRWMSLVASTAFQNNPAIQPRAFAVMGYLARDEVDDDLLYQVLVALRKSVNQFREDGNSEMLISIITCLSKMMSKLPSASRYGLQLFWLAMSLVRLMPAGLFNCTARFLEATLLNIGTIGNVRGERMVPLLLQSRAQLEEVALPLDEAYGIRFDGETFHYAVCACLVGGLADTTTRLTAIRVLSSFLDMTTWTGEECSDGQPGHSVHGSPYLALMLARCMGHEDFVENLWWAGIKTTEMGDVVCRRGNSSISSLRSRDAILMTALELVDFHGLEDAAQARSLHWLFKLASERRDIFVRLCGAMPSILNGVLLHGQEPATLEAAHLLLRTLTSDGNYSSAMGSTKAFVNVLDGLGFRGLWRDSSAASTEGVKQECFEMTEKLIEMRINSSANNNGHEDLPAGRRSDKQLSAAHAYDFVDACDDELM</sequence>
<dbReference type="PANTHER" id="PTHR10194">
    <property type="entry name" value="RAS GTPASE-ACTIVATING PROTEINS"/>
    <property type="match status" value="1"/>
</dbReference>
<dbReference type="SMART" id="SM00323">
    <property type="entry name" value="RasGAP"/>
    <property type="match status" value="1"/>
</dbReference>
<dbReference type="SUPFAM" id="SSF48350">
    <property type="entry name" value="GTPase activation domain, GAP"/>
    <property type="match status" value="1"/>
</dbReference>
<dbReference type="InterPro" id="IPR011993">
    <property type="entry name" value="PH-like_dom_sf"/>
</dbReference>